<proteinExistence type="predicted"/>
<evidence type="ECO:0000313" key="5">
    <source>
        <dbReference type="Proteomes" id="UP000184342"/>
    </source>
</evidence>
<evidence type="ECO:0000259" key="3">
    <source>
        <dbReference type="PROSITE" id="PS50977"/>
    </source>
</evidence>
<evidence type="ECO:0000256" key="2">
    <source>
        <dbReference type="PROSITE-ProRule" id="PRU00335"/>
    </source>
</evidence>
<dbReference type="PANTHER" id="PTHR43479">
    <property type="entry name" value="ACREF/ENVCD OPERON REPRESSOR-RELATED"/>
    <property type="match status" value="1"/>
</dbReference>
<dbReference type="STRING" id="1122934.SAMN02745691_01822"/>
<dbReference type="GO" id="GO:0003677">
    <property type="term" value="F:DNA binding"/>
    <property type="evidence" value="ECO:0007669"/>
    <property type="project" value="UniProtKB-UniRule"/>
</dbReference>
<dbReference type="EMBL" id="FQYT01000019">
    <property type="protein sequence ID" value="SHJ36627.1"/>
    <property type="molecule type" value="Genomic_DNA"/>
</dbReference>
<gene>
    <name evidence="4" type="ORF">SAMN02745691_01822</name>
</gene>
<dbReference type="InterPro" id="IPR050624">
    <property type="entry name" value="HTH-type_Tx_Regulator"/>
</dbReference>
<dbReference type="Gene3D" id="1.10.357.10">
    <property type="entry name" value="Tetracycline Repressor, domain 2"/>
    <property type="match status" value="1"/>
</dbReference>
<dbReference type="InterPro" id="IPR001647">
    <property type="entry name" value="HTH_TetR"/>
</dbReference>
<organism evidence="4 5">
    <name type="scientific">Parasporobacterium paucivorans DSM 15970</name>
    <dbReference type="NCBI Taxonomy" id="1122934"/>
    <lineage>
        <taxon>Bacteria</taxon>
        <taxon>Bacillati</taxon>
        <taxon>Bacillota</taxon>
        <taxon>Clostridia</taxon>
        <taxon>Lachnospirales</taxon>
        <taxon>Lachnospiraceae</taxon>
        <taxon>Parasporobacterium</taxon>
    </lineage>
</organism>
<reference evidence="4 5" key="1">
    <citation type="submission" date="2016-11" db="EMBL/GenBank/DDBJ databases">
        <authorList>
            <person name="Jaros S."/>
            <person name="Januszkiewicz K."/>
            <person name="Wedrychowicz H."/>
        </authorList>
    </citation>
    <scope>NUCLEOTIDE SEQUENCE [LARGE SCALE GENOMIC DNA]</scope>
    <source>
        <strain evidence="4 5">DSM 15970</strain>
    </source>
</reference>
<dbReference type="Pfam" id="PF14278">
    <property type="entry name" value="TetR_C_8"/>
    <property type="match status" value="1"/>
</dbReference>
<dbReference type="SUPFAM" id="SSF46689">
    <property type="entry name" value="Homeodomain-like"/>
    <property type="match status" value="1"/>
</dbReference>
<evidence type="ECO:0000256" key="1">
    <source>
        <dbReference type="ARBA" id="ARBA00023125"/>
    </source>
</evidence>
<evidence type="ECO:0000313" key="4">
    <source>
        <dbReference type="EMBL" id="SHJ36627.1"/>
    </source>
</evidence>
<dbReference type="RefSeq" id="WP_073994110.1">
    <property type="nucleotide sequence ID" value="NZ_FQYT01000019.1"/>
</dbReference>
<accession>A0A1M6IQC7</accession>
<keyword evidence="1 2" id="KW-0238">DNA-binding</keyword>
<keyword evidence="5" id="KW-1185">Reference proteome</keyword>
<name>A0A1M6IQC7_9FIRM</name>
<feature type="DNA-binding region" description="H-T-H motif" evidence="2">
    <location>
        <begin position="34"/>
        <end position="53"/>
    </location>
</feature>
<dbReference type="PANTHER" id="PTHR43479:SF7">
    <property type="entry name" value="TETR-FAMILY TRANSCRIPTIONAL REGULATOR"/>
    <property type="match status" value="1"/>
</dbReference>
<dbReference type="InterPro" id="IPR009057">
    <property type="entry name" value="Homeodomain-like_sf"/>
</dbReference>
<dbReference type="InterPro" id="IPR039532">
    <property type="entry name" value="TetR_C_Firmicutes"/>
</dbReference>
<dbReference type="Proteomes" id="UP000184342">
    <property type="component" value="Unassembled WGS sequence"/>
</dbReference>
<protein>
    <submittedName>
        <fullName evidence="4">Transcriptional regulator, TetR family</fullName>
    </submittedName>
</protein>
<dbReference type="PROSITE" id="PS50977">
    <property type="entry name" value="HTH_TETR_2"/>
    <property type="match status" value="1"/>
</dbReference>
<dbReference type="AlphaFoldDB" id="A0A1M6IQC7"/>
<sequence length="179" mass="20946">MEEKKIDRRVRRTKRLLLNALIQLMSGKKINKITVKELTDLADVNRATFYLYYRDIYDMVDQVETEMLSEFTVAYKKYSSSASTYEEMMPFITYVFEFVKNNSEMCKILLGPDGNYSFIQKFREAINNSQPLLLDTSSKIKLNYYKPFIISGCIGVIQKWLENGMDSSPDEMAKLIIDF</sequence>
<dbReference type="OrthoDB" id="9810250at2"/>
<feature type="domain" description="HTH tetR-type" evidence="3">
    <location>
        <begin position="11"/>
        <end position="71"/>
    </location>
</feature>